<dbReference type="Proteomes" id="UP001139354">
    <property type="component" value="Unassembled WGS sequence"/>
</dbReference>
<sequence length="98" mass="10491">MATTTQHINARNDPDLLDRFIASAEQADIDNASQWVQANMGKLVGVDVDGGQTVADVHAYAKETRDVYIDATPDRPGVDLVAVTDSHLTAAITAVRTI</sequence>
<reference evidence="1" key="1">
    <citation type="submission" date="2021-04" db="EMBL/GenBank/DDBJ databases">
        <title>Microbacterium tenobrionis sp. nov. and Microbacterium allomyrinae sp. nov., isolated from larvae of Tenobrio molitor and Allomyrina dichotoma, respectively.</title>
        <authorList>
            <person name="Lee S.D."/>
        </authorList>
    </citation>
    <scope>NUCLEOTIDE SEQUENCE</scope>
    <source>
        <strain evidence="1">BWT-G7</strain>
    </source>
</reference>
<accession>A0A9X1S4J1</accession>
<dbReference type="AlphaFoldDB" id="A0A9X1S4J1"/>
<dbReference type="RefSeq" id="WP_229385028.1">
    <property type="nucleotide sequence ID" value="NZ_JAGTTN010000004.1"/>
</dbReference>
<dbReference type="EMBL" id="JAGTTN010000004">
    <property type="protein sequence ID" value="MCC2033060.1"/>
    <property type="molecule type" value="Genomic_DNA"/>
</dbReference>
<name>A0A9X1S4J1_9MICO</name>
<gene>
    <name evidence="1" type="ORF">KEC57_12800</name>
</gene>
<keyword evidence="2" id="KW-1185">Reference proteome</keyword>
<evidence type="ECO:0000313" key="1">
    <source>
        <dbReference type="EMBL" id="MCC2033060.1"/>
    </source>
</evidence>
<organism evidence="1 2">
    <name type="scientific">Microbacterium allomyrinae</name>
    <dbReference type="NCBI Taxonomy" id="2830666"/>
    <lineage>
        <taxon>Bacteria</taxon>
        <taxon>Bacillati</taxon>
        <taxon>Actinomycetota</taxon>
        <taxon>Actinomycetes</taxon>
        <taxon>Micrococcales</taxon>
        <taxon>Microbacteriaceae</taxon>
        <taxon>Microbacterium</taxon>
    </lineage>
</organism>
<evidence type="ECO:0000313" key="2">
    <source>
        <dbReference type="Proteomes" id="UP001139354"/>
    </source>
</evidence>
<proteinExistence type="predicted"/>
<protein>
    <submittedName>
        <fullName evidence="1">Uncharacterized protein</fullName>
    </submittedName>
</protein>
<comment type="caution">
    <text evidence="1">The sequence shown here is derived from an EMBL/GenBank/DDBJ whole genome shotgun (WGS) entry which is preliminary data.</text>
</comment>